<dbReference type="Gene3D" id="3.40.50.300">
    <property type="entry name" value="P-loop containing nucleotide triphosphate hydrolases"/>
    <property type="match status" value="1"/>
</dbReference>
<dbReference type="SUPFAM" id="SSF52540">
    <property type="entry name" value="P-loop containing nucleoside triphosphate hydrolases"/>
    <property type="match status" value="1"/>
</dbReference>
<accession>A0A1M2VMI8</accession>
<feature type="compositionally biased region" description="Polar residues" evidence="5">
    <location>
        <begin position="1"/>
        <end position="28"/>
    </location>
</feature>
<name>A0A1M2VMI8_TRAPU</name>
<evidence type="ECO:0000313" key="7">
    <source>
        <dbReference type="EMBL" id="OJT08811.1"/>
    </source>
</evidence>
<dbReference type="InterPro" id="IPR027417">
    <property type="entry name" value="P-loop_NTPase"/>
</dbReference>
<dbReference type="InterPro" id="IPR051314">
    <property type="entry name" value="AAA_ATPase_RarA/MGS1/WRNIP1"/>
</dbReference>
<proteinExistence type="inferred from homology"/>
<evidence type="ECO:0000256" key="1">
    <source>
        <dbReference type="ARBA" id="ARBA00008959"/>
    </source>
</evidence>
<dbReference type="GO" id="GO:0003677">
    <property type="term" value="F:DNA binding"/>
    <property type="evidence" value="ECO:0007669"/>
    <property type="project" value="InterPro"/>
</dbReference>
<organism evidence="7 8">
    <name type="scientific">Trametes pubescens</name>
    <name type="common">White-rot fungus</name>
    <dbReference type="NCBI Taxonomy" id="154538"/>
    <lineage>
        <taxon>Eukaryota</taxon>
        <taxon>Fungi</taxon>
        <taxon>Dikarya</taxon>
        <taxon>Basidiomycota</taxon>
        <taxon>Agaricomycotina</taxon>
        <taxon>Agaricomycetes</taxon>
        <taxon>Polyporales</taxon>
        <taxon>Polyporaceae</taxon>
        <taxon>Trametes</taxon>
    </lineage>
</organism>
<dbReference type="EMBL" id="MNAD01001011">
    <property type="protein sequence ID" value="OJT08811.1"/>
    <property type="molecule type" value="Genomic_DNA"/>
</dbReference>
<protein>
    <submittedName>
        <fullName evidence="7">ATPase WRNIP1</fullName>
    </submittedName>
</protein>
<dbReference type="GO" id="GO:0016887">
    <property type="term" value="F:ATP hydrolysis activity"/>
    <property type="evidence" value="ECO:0007669"/>
    <property type="project" value="InterPro"/>
</dbReference>
<dbReference type="STRING" id="154538.A0A1M2VMI8"/>
<feature type="compositionally biased region" description="Low complexity" evidence="5">
    <location>
        <begin position="34"/>
        <end position="46"/>
    </location>
</feature>
<dbReference type="Gene3D" id="1.20.272.10">
    <property type="match status" value="1"/>
</dbReference>
<gene>
    <name evidence="7" type="ORF">TRAPUB_317</name>
</gene>
<dbReference type="GO" id="GO:0006271">
    <property type="term" value="P:DNA strand elongation involved in DNA replication"/>
    <property type="evidence" value="ECO:0007669"/>
    <property type="project" value="UniProtKB-ARBA"/>
</dbReference>
<comment type="caution">
    <text evidence="7">The sequence shown here is derived from an EMBL/GenBank/DDBJ whole genome shotgun (WGS) entry which is preliminary data.</text>
</comment>
<evidence type="ECO:0000256" key="5">
    <source>
        <dbReference type="SAM" id="MobiDB-lite"/>
    </source>
</evidence>
<comment type="similarity">
    <text evidence="1">Belongs to the AAA ATPase family. RarA/MGS1/WRNIP1 subfamily.</text>
</comment>
<evidence type="ECO:0000259" key="6">
    <source>
        <dbReference type="SMART" id="SM00382"/>
    </source>
</evidence>
<reference evidence="7 8" key="1">
    <citation type="submission" date="2016-10" db="EMBL/GenBank/DDBJ databases">
        <title>Genome sequence of the basidiomycete white-rot fungus Trametes pubescens.</title>
        <authorList>
            <person name="Makela M.R."/>
            <person name="Granchi Z."/>
            <person name="Peng M."/>
            <person name="De Vries R.P."/>
            <person name="Grigoriev I."/>
            <person name="Riley R."/>
            <person name="Hilden K."/>
        </authorList>
    </citation>
    <scope>NUCLEOTIDE SEQUENCE [LARGE SCALE GENOMIC DNA]</scope>
    <source>
        <strain evidence="7 8">FBCC735</strain>
    </source>
</reference>
<keyword evidence="8" id="KW-1185">Reference proteome</keyword>
<dbReference type="AlphaFoldDB" id="A0A1M2VMI8"/>
<dbReference type="SMART" id="SM00382">
    <property type="entry name" value="AAA"/>
    <property type="match status" value="1"/>
</dbReference>
<evidence type="ECO:0000256" key="3">
    <source>
        <dbReference type="ARBA" id="ARBA00022741"/>
    </source>
</evidence>
<dbReference type="InterPro" id="IPR003959">
    <property type="entry name" value="ATPase_AAA_core"/>
</dbReference>
<dbReference type="InterPro" id="IPR003593">
    <property type="entry name" value="AAA+_ATPase"/>
</dbReference>
<dbReference type="Proteomes" id="UP000184267">
    <property type="component" value="Unassembled WGS sequence"/>
</dbReference>
<evidence type="ECO:0000256" key="2">
    <source>
        <dbReference type="ARBA" id="ARBA00022705"/>
    </source>
</evidence>
<dbReference type="CDD" id="cd00009">
    <property type="entry name" value="AAA"/>
    <property type="match status" value="1"/>
</dbReference>
<evidence type="ECO:0000256" key="4">
    <source>
        <dbReference type="ARBA" id="ARBA00022840"/>
    </source>
</evidence>
<feature type="region of interest" description="Disordered" evidence="5">
    <location>
        <begin position="267"/>
        <end position="341"/>
    </location>
</feature>
<feature type="region of interest" description="Disordered" evidence="5">
    <location>
        <begin position="1"/>
        <end position="60"/>
    </location>
</feature>
<feature type="domain" description="AAA+ ATPase" evidence="6">
    <location>
        <begin position="134"/>
        <end position="252"/>
    </location>
</feature>
<dbReference type="PANTHER" id="PTHR13779:SF7">
    <property type="entry name" value="ATPASE WRNIP1"/>
    <property type="match status" value="1"/>
</dbReference>
<dbReference type="PANTHER" id="PTHR13779">
    <property type="entry name" value="WERNER HELICASE-INTERACTING PROTEIN 1 FAMILY MEMBER"/>
    <property type="match status" value="1"/>
</dbReference>
<dbReference type="OMA" id="RIILSQC"/>
<dbReference type="Pfam" id="PF16193">
    <property type="entry name" value="AAA_assoc_2"/>
    <property type="match status" value="1"/>
</dbReference>
<feature type="compositionally biased region" description="Pro residues" evidence="5">
    <location>
        <begin position="308"/>
        <end position="320"/>
    </location>
</feature>
<keyword evidence="4" id="KW-0067">ATP-binding</keyword>
<keyword evidence="2" id="KW-0235">DNA replication</keyword>
<dbReference type="InterPro" id="IPR032423">
    <property type="entry name" value="AAA_assoc_2"/>
</dbReference>
<keyword evidence="3" id="KW-0547">Nucleotide-binding</keyword>
<dbReference type="FunFam" id="3.40.50.300:FF:000137">
    <property type="entry name" value="Replication-associated recombination protein A"/>
    <property type="match status" value="1"/>
</dbReference>
<dbReference type="InterPro" id="IPR021886">
    <property type="entry name" value="MgsA_C"/>
</dbReference>
<dbReference type="GO" id="GO:0008047">
    <property type="term" value="F:enzyme activator activity"/>
    <property type="evidence" value="ECO:0007669"/>
    <property type="project" value="TreeGrafter"/>
</dbReference>
<dbReference type="Pfam" id="PF12002">
    <property type="entry name" value="MgsA_C"/>
    <property type="match status" value="1"/>
</dbReference>
<dbReference type="InterPro" id="IPR008921">
    <property type="entry name" value="DNA_pol3_clamp-load_cplx_C"/>
</dbReference>
<feature type="region of interest" description="Disordered" evidence="5">
    <location>
        <begin position="585"/>
        <end position="609"/>
    </location>
</feature>
<dbReference type="Gene3D" id="1.10.3710.10">
    <property type="entry name" value="DNA polymerase III clamp loader subunits, C-terminal domain"/>
    <property type="match status" value="1"/>
</dbReference>
<feature type="compositionally biased region" description="Low complexity" evidence="5">
    <location>
        <begin position="321"/>
        <end position="337"/>
    </location>
</feature>
<dbReference type="GO" id="GO:0000731">
    <property type="term" value="P:DNA synthesis involved in DNA repair"/>
    <property type="evidence" value="ECO:0007669"/>
    <property type="project" value="TreeGrafter"/>
</dbReference>
<dbReference type="GO" id="GO:0017116">
    <property type="term" value="F:single-stranded DNA helicase activity"/>
    <property type="evidence" value="ECO:0007669"/>
    <property type="project" value="TreeGrafter"/>
</dbReference>
<dbReference type="OrthoDB" id="10265467at2759"/>
<dbReference type="Gene3D" id="1.10.8.60">
    <property type="match status" value="1"/>
</dbReference>
<dbReference type="GO" id="GO:0005524">
    <property type="term" value="F:ATP binding"/>
    <property type="evidence" value="ECO:0007669"/>
    <property type="project" value="UniProtKB-KW"/>
</dbReference>
<dbReference type="Pfam" id="PF00004">
    <property type="entry name" value="AAA"/>
    <property type="match status" value="1"/>
</dbReference>
<dbReference type="SUPFAM" id="SSF48019">
    <property type="entry name" value="post-AAA+ oligomerization domain-like"/>
    <property type="match status" value="1"/>
</dbReference>
<dbReference type="FunFam" id="1.20.272.10:FF:000001">
    <property type="entry name" value="Putative AAA family ATPase"/>
    <property type="match status" value="1"/>
</dbReference>
<dbReference type="GO" id="GO:0005634">
    <property type="term" value="C:nucleus"/>
    <property type="evidence" value="ECO:0007669"/>
    <property type="project" value="TreeGrafter"/>
</dbReference>
<evidence type="ECO:0000313" key="8">
    <source>
        <dbReference type="Proteomes" id="UP000184267"/>
    </source>
</evidence>
<sequence length="609" mass="66005">MPAHTTPSATQKGKMSQASLTSLFTQTGKGLRASSSFTEPASSSKSGHTRKRSEAEDTFATQVTPLKRQRVTTSARLQSAAPLAERLRPQTLAEFVGQPHLTGPGSLLKSQLDRGATGSIIFWGPPGYGMYSASFIAKCLSVDHRCGKTTIARLLAKSSNAVFKELSATDSGIADVRAVVEEAKSLLALTGRRTILFLDEVHRFNKAQQDIFLPFLEQGHLQLIGATTENPSFRLTSALLSRCRVFVLERLTDDDIRKIIVQAVERVSESETNSSKGAAPQPTREVHIIDDGSSDVESSQPDIEEPLTQPPPSSQPPSSQPPSSQSGPSATPSSSQPEPAFAAYPHLTPKVLSTIVSLSTGDARTALSLLELVLSASSASDEEKLLTALRRSVSTAYDRSGDARYDLISALHKSVRGSQGSAALYWLARMLGAGEDPLYIARRMVVCASEDIGLADSHALPLAMSTYQACQVIGMPECRINLAHLVSYLSEAPKSTRAYEGYKRAEEAAKLDMTIPVPLMVRNAPTGLMQNLGYGHGYRYNPEFAHPVTNDYLPIQFRDEEFLLKEGNIHDKAWDEDALREWEFKENGGRPWSGRPADTGAGSSGEHHS</sequence>